<dbReference type="InterPro" id="IPR001202">
    <property type="entry name" value="WW_dom"/>
</dbReference>
<sequence length="997" mass="113417">MSVHFLPVEVQSRLRSGIAITCPRQCVEELVLNALDAGATCIAVRVNLNLMKIQVIDNGSGISHEQLELVGKRLYATSKCHSLKDLDNLEWYGYRGEALASIGDVSGVVEIVTRAKDEKTYCKMFNGGKELPVKESVARRPSVGTTCTVHGFLHNLPVRRQNVQAALDLDDIRTRVESIALIHPRVKLSLRNDATGATCVEIARCDSVLTNFTNLFGEIRAKCLQSVRKRAKFVSVEGYVSLEGLRNKNLQFLYVNKRFVSRTKLHKIVNSCFSKYFSSTRRSSPGRNARKHAIYVLNVTCPPSEYDVCFEPSKSLVEFKDWDEVTRCVERAVNSVWRNNDNDNDNDNDVGEERPSVEPEEARLLLAPDSRPVGDRIELHDLRNALISVPAKRKTIAPPNEPELIGSEREFEPAPKLKLKELAAHLIVTSLGDYVRKVNGVEKRKRNCRSLANKAPKKIASTLERFVYRPEVVAPTRETLKEITTEEIRTRQKEKNNKSQEVIAPTRETLKEITPSWSEEKEKEKDKEKEVVTPTSTILLSVHERLNRLRERIEREKSKRLVDPLDLKWDLPKKSFPPKSPIIGPITGPITGPIIGRSEELCKTCESTFSNLLKEFAAENMEEEEEVEENKEKDDDDRKVVYDESNWIARTDSRSKQTVYIHKITGNSTYSPPPMAPVVKENSTDRVERHPEFASTIHLGSAATAFNSHGTRVKTVERIGERGRSSLLADLLDEFENENENENESESEPVRLATPIPVYDLIHPYKFSRDMLVGFRVIRQIDNKFIACQLQRGLIVLFDQHAVHERIRLEQLQADMENELDDGKTQMKRVSVIPPMDLSMRSEDIRIVRAFLPVFSRWGFDASFDREDTIKIHTLPPIVAERKSGLAVLVDNIFRDIVQELRNSGTCSTIPRSLLDAVHSLACKGAIKFGDFLEKSDCEQLIDLLQKCRLPFQCAHGRPSITPLLDLGLLNQFREIKCKKRPKLWKLQLEYDYTAKE</sequence>
<dbReference type="Pfam" id="PF08676">
    <property type="entry name" value="MutL_C"/>
    <property type="match status" value="1"/>
</dbReference>
<dbReference type="InterPro" id="IPR042121">
    <property type="entry name" value="MutL_C_regsub"/>
</dbReference>
<dbReference type="Proteomes" id="UP000014500">
    <property type="component" value="Unassembled WGS sequence"/>
</dbReference>
<dbReference type="SUPFAM" id="SSF55874">
    <property type="entry name" value="ATPase domain of HSP90 chaperone/DNA topoisomerase II/histidine kinase"/>
    <property type="match status" value="1"/>
</dbReference>
<comment type="similarity">
    <text evidence="1">Belongs to the DNA mismatch repair MutL/HexB family.</text>
</comment>
<evidence type="ECO:0000313" key="5">
    <source>
        <dbReference type="EnsemblMetazoa" id="SMAR013039-PA"/>
    </source>
</evidence>
<dbReference type="GO" id="GO:0005524">
    <property type="term" value="F:ATP binding"/>
    <property type="evidence" value="ECO:0007669"/>
    <property type="project" value="InterPro"/>
</dbReference>
<dbReference type="GO" id="GO:0032300">
    <property type="term" value="C:mismatch repair complex"/>
    <property type="evidence" value="ECO:0007669"/>
    <property type="project" value="InterPro"/>
</dbReference>
<evidence type="ECO:0000256" key="2">
    <source>
        <dbReference type="ARBA" id="ARBA00022763"/>
    </source>
</evidence>
<dbReference type="NCBIfam" id="TIGR00585">
    <property type="entry name" value="mutl"/>
    <property type="match status" value="1"/>
</dbReference>
<dbReference type="AlphaFoldDB" id="T1JGR5"/>
<dbReference type="PANTHER" id="PTHR10073:SF47">
    <property type="entry name" value="DNA MISMATCH REPAIR PROTEIN MLH3"/>
    <property type="match status" value="1"/>
</dbReference>
<evidence type="ECO:0000313" key="6">
    <source>
        <dbReference type="Proteomes" id="UP000014500"/>
    </source>
</evidence>
<dbReference type="Pfam" id="PF13589">
    <property type="entry name" value="HATPase_c_3"/>
    <property type="match status" value="1"/>
</dbReference>
<dbReference type="GO" id="GO:0016887">
    <property type="term" value="F:ATP hydrolysis activity"/>
    <property type="evidence" value="ECO:0007669"/>
    <property type="project" value="InterPro"/>
</dbReference>
<feature type="compositionally biased region" description="Acidic residues" evidence="3">
    <location>
        <begin position="620"/>
        <end position="629"/>
    </location>
</feature>
<dbReference type="Gene3D" id="3.30.1540.20">
    <property type="entry name" value="MutL, C-terminal domain, dimerisation subdomain"/>
    <property type="match status" value="1"/>
</dbReference>
<organism evidence="5 6">
    <name type="scientific">Strigamia maritima</name>
    <name type="common">European centipede</name>
    <name type="synonym">Geophilus maritimus</name>
    <dbReference type="NCBI Taxonomy" id="126957"/>
    <lineage>
        <taxon>Eukaryota</taxon>
        <taxon>Metazoa</taxon>
        <taxon>Ecdysozoa</taxon>
        <taxon>Arthropoda</taxon>
        <taxon>Myriapoda</taxon>
        <taxon>Chilopoda</taxon>
        <taxon>Pleurostigmophora</taxon>
        <taxon>Geophilomorpha</taxon>
        <taxon>Linotaeniidae</taxon>
        <taxon>Strigamia</taxon>
    </lineage>
</organism>
<keyword evidence="2" id="KW-0227">DNA damage</keyword>
<feature type="compositionally biased region" description="Basic and acidic residues" evidence="3">
    <location>
        <begin position="351"/>
        <end position="363"/>
    </location>
</feature>
<dbReference type="PROSITE" id="PS01159">
    <property type="entry name" value="WW_DOMAIN_1"/>
    <property type="match status" value="1"/>
</dbReference>
<name>T1JGR5_STRMM</name>
<dbReference type="InterPro" id="IPR020568">
    <property type="entry name" value="Ribosomal_Su5_D2-typ_SF"/>
</dbReference>
<feature type="domain" description="WW" evidence="4">
    <location>
        <begin position="647"/>
        <end position="673"/>
    </location>
</feature>
<feature type="region of interest" description="Disordered" evidence="3">
    <location>
        <begin position="619"/>
        <end position="638"/>
    </location>
</feature>
<dbReference type="InterPro" id="IPR038973">
    <property type="entry name" value="MutL/Mlh/Pms-like"/>
</dbReference>
<dbReference type="InterPro" id="IPR037198">
    <property type="entry name" value="MutL_C_sf"/>
</dbReference>
<evidence type="ECO:0000259" key="4">
    <source>
        <dbReference type="PROSITE" id="PS01159"/>
    </source>
</evidence>
<dbReference type="PhylomeDB" id="T1JGR5"/>
<dbReference type="Gene3D" id="3.30.565.10">
    <property type="entry name" value="Histidine kinase-like ATPase, C-terminal domain"/>
    <property type="match status" value="1"/>
</dbReference>
<dbReference type="GO" id="GO:0006298">
    <property type="term" value="P:mismatch repair"/>
    <property type="evidence" value="ECO:0007669"/>
    <property type="project" value="InterPro"/>
</dbReference>
<evidence type="ECO:0000256" key="3">
    <source>
        <dbReference type="SAM" id="MobiDB-lite"/>
    </source>
</evidence>
<feature type="region of interest" description="Disordered" evidence="3">
    <location>
        <begin position="337"/>
        <end position="363"/>
    </location>
</feature>
<reference evidence="5" key="2">
    <citation type="submission" date="2015-02" db="UniProtKB">
        <authorList>
            <consortium name="EnsemblMetazoa"/>
        </authorList>
    </citation>
    <scope>IDENTIFICATION</scope>
</reference>
<keyword evidence="6" id="KW-1185">Reference proteome</keyword>
<dbReference type="Gene3D" id="3.30.230.10">
    <property type="match status" value="1"/>
</dbReference>
<dbReference type="EnsemblMetazoa" id="SMAR013039-RA">
    <property type="protein sequence ID" value="SMAR013039-PA"/>
    <property type="gene ID" value="SMAR013039"/>
</dbReference>
<evidence type="ECO:0000256" key="1">
    <source>
        <dbReference type="ARBA" id="ARBA00006082"/>
    </source>
</evidence>
<dbReference type="HOGENOM" id="CLU_002376_0_0_1"/>
<dbReference type="InterPro" id="IPR014790">
    <property type="entry name" value="MutL_C"/>
</dbReference>
<feature type="region of interest" description="Disordered" evidence="3">
    <location>
        <begin position="665"/>
        <end position="687"/>
    </location>
</feature>
<dbReference type="STRING" id="126957.T1JGR5"/>
<protein>
    <recommendedName>
        <fullName evidence="4">WW domain-containing protein</fullName>
    </recommendedName>
</protein>
<dbReference type="InterPro" id="IPR002099">
    <property type="entry name" value="MutL/Mlh/PMS"/>
</dbReference>
<dbReference type="eggNOG" id="KOG1977">
    <property type="taxonomic scope" value="Eukaryota"/>
</dbReference>
<dbReference type="InterPro" id="IPR036890">
    <property type="entry name" value="HATPase_C_sf"/>
</dbReference>
<dbReference type="Gene3D" id="3.30.1370.100">
    <property type="entry name" value="MutL, C-terminal domain, regulatory subdomain"/>
    <property type="match status" value="1"/>
</dbReference>
<dbReference type="InterPro" id="IPR042120">
    <property type="entry name" value="MutL_C_dimsub"/>
</dbReference>
<feature type="region of interest" description="Disordered" evidence="3">
    <location>
        <begin position="512"/>
        <end position="532"/>
    </location>
</feature>
<dbReference type="SUPFAM" id="SSF118116">
    <property type="entry name" value="DNA mismatch repair protein MutL"/>
    <property type="match status" value="1"/>
</dbReference>
<dbReference type="SMART" id="SM01340">
    <property type="entry name" value="DNA_mis_repair"/>
    <property type="match status" value="1"/>
</dbReference>
<proteinExistence type="inferred from homology"/>
<accession>T1JGR5</accession>
<dbReference type="Pfam" id="PF01119">
    <property type="entry name" value="DNA_mis_repair"/>
    <property type="match status" value="1"/>
</dbReference>
<reference evidence="6" key="1">
    <citation type="submission" date="2011-05" db="EMBL/GenBank/DDBJ databases">
        <authorList>
            <person name="Richards S.R."/>
            <person name="Qu J."/>
            <person name="Jiang H."/>
            <person name="Jhangiani S.N."/>
            <person name="Agravi P."/>
            <person name="Goodspeed R."/>
            <person name="Gross S."/>
            <person name="Mandapat C."/>
            <person name="Jackson L."/>
            <person name="Mathew T."/>
            <person name="Pu L."/>
            <person name="Thornton R."/>
            <person name="Saada N."/>
            <person name="Wilczek-Boney K.B."/>
            <person name="Lee S."/>
            <person name="Kovar C."/>
            <person name="Wu Y."/>
            <person name="Scherer S.E."/>
            <person name="Worley K.C."/>
            <person name="Muzny D.M."/>
            <person name="Gibbs R."/>
        </authorList>
    </citation>
    <scope>NUCLEOTIDE SEQUENCE</scope>
    <source>
        <strain evidence="6">Brora</strain>
    </source>
</reference>
<dbReference type="InterPro" id="IPR014721">
    <property type="entry name" value="Ribsml_uS5_D2-typ_fold_subgr"/>
</dbReference>
<dbReference type="EMBL" id="JH432211">
    <property type="status" value="NOT_ANNOTATED_CDS"/>
    <property type="molecule type" value="Genomic_DNA"/>
</dbReference>
<dbReference type="SMART" id="SM00853">
    <property type="entry name" value="MutL_C"/>
    <property type="match status" value="1"/>
</dbReference>
<dbReference type="GO" id="GO:0030983">
    <property type="term" value="F:mismatched DNA binding"/>
    <property type="evidence" value="ECO:0007669"/>
    <property type="project" value="InterPro"/>
</dbReference>
<dbReference type="OMA" id="HIGREGH"/>
<dbReference type="PANTHER" id="PTHR10073">
    <property type="entry name" value="DNA MISMATCH REPAIR PROTEIN MLH, PMS, MUTL"/>
    <property type="match status" value="1"/>
</dbReference>
<dbReference type="InterPro" id="IPR013507">
    <property type="entry name" value="DNA_mismatch_S5_2-like"/>
</dbReference>
<dbReference type="GO" id="GO:0140664">
    <property type="term" value="F:ATP-dependent DNA damage sensor activity"/>
    <property type="evidence" value="ECO:0007669"/>
    <property type="project" value="InterPro"/>
</dbReference>
<dbReference type="SUPFAM" id="SSF54211">
    <property type="entry name" value="Ribosomal protein S5 domain 2-like"/>
    <property type="match status" value="1"/>
</dbReference>
<feature type="compositionally biased region" description="Basic and acidic residues" evidence="3">
    <location>
        <begin position="518"/>
        <end position="531"/>
    </location>
</feature>